<keyword evidence="1" id="KW-0472">Membrane</keyword>
<organism evidence="2 3">
    <name type="scientific">Gemmata massiliana</name>
    <dbReference type="NCBI Taxonomy" id="1210884"/>
    <lineage>
        <taxon>Bacteria</taxon>
        <taxon>Pseudomonadati</taxon>
        <taxon>Planctomycetota</taxon>
        <taxon>Planctomycetia</taxon>
        <taxon>Gemmatales</taxon>
        <taxon>Gemmataceae</taxon>
        <taxon>Gemmata</taxon>
    </lineage>
</organism>
<dbReference type="AlphaFoldDB" id="A0A6P2D4G6"/>
<dbReference type="EMBL" id="LR593886">
    <property type="protein sequence ID" value="VTR95787.1"/>
    <property type="molecule type" value="Genomic_DNA"/>
</dbReference>
<keyword evidence="1" id="KW-0812">Transmembrane</keyword>
<keyword evidence="1" id="KW-1133">Transmembrane helix</keyword>
<dbReference type="KEGG" id="gms:SOIL9_19270"/>
<accession>A0A6P2D4G6</accession>
<dbReference type="Proteomes" id="UP000464178">
    <property type="component" value="Chromosome"/>
</dbReference>
<evidence type="ECO:0000256" key="1">
    <source>
        <dbReference type="SAM" id="Phobius"/>
    </source>
</evidence>
<protein>
    <submittedName>
        <fullName evidence="2">Uncharacterized protein</fullName>
    </submittedName>
</protein>
<keyword evidence="3" id="KW-1185">Reference proteome</keyword>
<name>A0A6P2D4G6_9BACT</name>
<reference evidence="2 3" key="1">
    <citation type="submission" date="2019-05" db="EMBL/GenBank/DDBJ databases">
        <authorList>
            <consortium name="Science for Life Laboratories"/>
        </authorList>
    </citation>
    <scope>NUCLEOTIDE SEQUENCE [LARGE SCALE GENOMIC DNA]</scope>
    <source>
        <strain evidence="2">Soil9</strain>
    </source>
</reference>
<feature type="transmembrane region" description="Helical" evidence="1">
    <location>
        <begin position="129"/>
        <end position="147"/>
    </location>
</feature>
<evidence type="ECO:0000313" key="2">
    <source>
        <dbReference type="EMBL" id="VTR95787.1"/>
    </source>
</evidence>
<feature type="transmembrane region" description="Helical" evidence="1">
    <location>
        <begin position="92"/>
        <end position="117"/>
    </location>
</feature>
<gene>
    <name evidence="2" type="ORF">SOIL9_19270</name>
</gene>
<sequence>MHLLRSAPFTLVSPLSPDECAERLRTAVVPACSWEKLYVWLFRTPLSGEVSRSTIRVRAYDRPPSFYQLCLTATLQPHGTGTRLHCCIKPTFIRMLAAVVIWGGGFAFGFCISLTHFIAVTRGEWTSGWSWFFATGIVTMPYTCWLLHHRGPQEAAFLERVLVDWLGAKREQV</sequence>
<evidence type="ECO:0000313" key="3">
    <source>
        <dbReference type="Proteomes" id="UP000464178"/>
    </source>
</evidence>
<proteinExistence type="predicted"/>